<accession>A0A3R7IEZ6</accession>
<comment type="caution">
    <text evidence="3">The sequence shown here is derived from an EMBL/GenBank/DDBJ whole genome shotgun (WGS) entry which is preliminary data.</text>
</comment>
<dbReference type="Gene3D" id="3.40.190.150">
    <property type="entry name" value="Bordetella uptake gene, domain 1"/>
    <property type="match status" value="1"/>
</dbReference>
<evidence type="ECO:0000256" key="2">
    <source>
        <dbReference type="SAM" id="SignalP"/>
    </source>
</evidence>
<dbReference type="PANTHER" id="PTHR42928:SF5">
    <property type="entry name" value="BLR1237 PROTEIN"/>
    <property type="match status" value="1"/>
</dbReference>
<comment type="similarity">
    <text evidence="1">Belongs to the UPF0065 (bug) family.</text>
</comment>
<reference evidence="3 4" key="1">
    <citation type="submission" date="2018-09" db="EMBL/GenBank/DDBJ databases">
        <title>Genome comparison of Alicycliphilus sp. BQ1, a polyurethanolytic bacterium, with its closest phylogenetic relatives Alicycliphilus denitrificans BC and K601, unable to attack polyurethane.</title>
        <authorList>
            <person name="Loza-Tavera H."/>
            <person name="Lozano L."/>
            <person name="Cevallos M."/>
            <person name="Maya-Lucas O."/>
            <person name="Garcia-Mena J."/>
            <person name="Hernandez J."/>
        </authorList>
    </citation>
    <scope>NUCLEOTIDE SEQUENCE [LARGE SCALE GENOMIC DNA]</scope>
    <source>
        <strain evidence="3 4">BQ1</strain>
    </source>
</reference>
<feature type="chain" id="PRO_5018715089" evidence="2">
    <location>
        <begin position="33"/>
        <end position="335"/>
    </location>
</feature>
<protein>
    <submittedName>
        <fullName evidence="3">Tripartite tricarboxylate transporter substrate binding protein</fullName>
    </submittedName>
</protein>
<dbReference type="Pfam" id="PF03401">
    <property type="entry name" value="TctC"/>
    <property type="match status" value="1"/>
</dbReference>
<dbReference type="AlphaFoldDB" id="A0A3R7IEZ6"/>
<dbReference type="PANTHER" id="PTHR42928">
    <property type="entry name" value="TRICARBOXYLATE-BINDING PROTEIN"/>
    <property type="match status" value="1"/>
</dbReference>
<dbReference type="EMBL" id="NKDB02000003">
    <property type="protein sequence ID" value="RKJ95404.1"/>
    <property type="molecule type" value="Genomic_DNA"/>
</dbReference>
<dbReference type="Proteomes" id="UP000216225">
    <property type="component" value="Unassembled WGS sequence"/>
</dbReference>
<dbReference type="InterPro" id="IPR042100">
    <property type="entry name" value="Bug_dom1"/>
</dbReference>
<name>A0A3R7IEZ6_9BURK</name>
<gene>
    <name evidence="3" type="ORF">CE154_015820</name>
</gene>
<dbReference type="CDD" id="cd13578">
    <property type="entry name" value="PBP2_Bug27"/>
    <property type="match status" value="1"/>
</dbReference>
<proteinExistence type="inferred from homology"/>
<evidence type="ECO:0000313" key="4">
    <source>
        <dbReference type="Proteomes" id="UP000216225"/>
    </source>
</evidence>
<feature type="signal peptide" evidence="2">
    <location>
        <begin position="1"/>
        <end position="32"/>
    </location>
</feature>
<evidence type="ECO:0000256" key="1">
    <source>
        <dbReference type="ARBA" id="ARBA00006987"/>
    </source>
</evidence>
<dbReference type="Gene3D" id="3.40.190.10">
    <property type="entry name" value="Periplasmic binding protein-like II"/>
    <property type="match status" value="1"/>
</dbReference>
<organism evidence="3 4">
    <name type="scientific">Alicycliphilus denitrificans</name>
    <dbReference type="NCBI Taxonomy" id="179636"/>
    <lineage>
        <taxon>Bacteria</taxon>
        <taxon>Pseudomonadati</taxon>
        <taxon>Pseudomonadota</taxon>
        <taxon>Betaproteobacteria</taxon>
        <taxon>Burkholderiales</taxon>
        <taxon>Comamonadaceae</taxon>
        <taxon>Alicycliphilus</taxon>
    </lineage>
</organism>
<evidence type="ECO:0000313" key="3">
    <source>
        <dbReference type="EMBL" id="RKJ95404.1"/>
    </source>
</evidence>
<dbReference type="RefSeq" id="WP_094439288.1">
    <property type="nucleotide sequence ID" value="NZ_NKDB02000003.1"/>
</dbReference>
<keyword evidence="2" id="KW-0732">Signal</keyword>
<dbReference type="InterPro" id="IPR005064">
    <property type="entry name" value="BUG"/>
</dbReference>
<dbReference type="SUPFAM" id="SSF53850">
    <property type="entry name" value="Periplasmic binding protein-like II"/>
    <property type="match status" value="1"/>
</dbReference>
<dbReference type="PIRSF" id="PIRSF017082">
    <property type="entry name" value="YflP"/>
    <property type="match status" value="1"/>
</dbReference>
<sequence>MDFTLFHKARSMARAAALCGLALAASAMPAHAQGGAYPAKPVTVVVAFPPGGMTDIVSRALAKELQERLKQPFVVENRPGGAGQVGTEYVARQAADGYTLLVGATGYVIAPAMKKVGYDPLKSLEPVAVLAKAPNLIVVNPGVPARNAQEFLAWAKKQPNIPFGTAGAAGSTHLGGEWLRKVTGYQFTHVPYKGAAPATNDAVAGQIPMAVQDSMSVSAFITSGRLRPIANLAAERSKLFPELPTLREAGAEFKDFDVYTWLGFYAPAGTPAPVLALLNGEINKIMNSPEMTERLRLQYSEPLGVKDLAQTRGFVAAEVAKWKRVVLETGVSAEE</sequence>